<gene>
    <name evidence="3" type="ORF">F9278_00695</name>
</gene>
<keyword evidence="4" id="KW-1185">Reference proteome</keyword>
<organism evidence="3 4">
    <name type="scientific">Streptomyces phaeolivaceus</name>
    <dbReference type="NCBI Taxonomy" id="2653200"/>
    <lineage>
        <taxon>Bacteria</taxon>
        <taxon>Bacillati</taxon>
        <taxon>Actinomycetota</taxon>
        <taxon>Actinomycetes</taxon>
        <taxon>Kitasatosporales</taxon>
        <taxon>Streptomycetaceae</taxon>
        <taxon>Streptomyces</taxon>
    </lineage>
</organism>
<dbReference type="KEGG" id="sphv:F9278_00695"/>
<proteinExistence type="predicted"/>
<dbReference type="AlphaFoldDB" id="A0A5P8JX27"/>
<accession>A0A5P8JX27</accession>
<name>A0A5P8JX27_9ACTN</name>
<reference evidence="3 4" key="1">
    <citation type="submission" date="2019-10" db="EMBL/GenBank/DDBJ databases">
        <title>Streptomyces sp. strain GY16 isolated from leaves of Broussonetia papyrifera.</title>
        <authorList>
            <person name="Mo P."/>
        </authorList>
    </citation>
    <scope>NUCLEOTIDE SEQUENCE [LARGE SCALE GENOMIC DNA]</scope>
    <source>
        <strain evidence="3 4">GY16</strain>
    </source>
</reference>
<feature type="signal peptide" evidence="2">
    <location>
        <begin position="1"/>
        <end position="26"/>
    </location>
</feature>
<evidence type="ECO:0000256" key="1">
    <source>
        <dbReference type="SAM" id="MobiDB-lite"/>
    </source>
</evidence>
<evidence type="ECO:0000313" key="4">
    <source>
        <dbReference type="Proteomes" id="UP000327294"/>
    </source>
</evidence>
<dbReference type="EMBL" id="CP045096">
    <property type="protein sequence ID" value="QFQ94959.1"/>
    <property type="molecule type" value="Genomic_DNA"/>
</dbReference>
<feature type="region of interest" description="Disordered" evidence="1">
    <location>
        <begin position="122"/>
        <end position="144"/>
    </location>
</feature>
<protein>
    <recommendedName>
        <fullName evidence="5">Lipoprotein</fullName>
    </recommendedName>
</protein>
<evidence type="ECO:0008006" key="5">
    <source>
        <dbReference type="Google" id="ProtNLM"/>
    </source>
</evidence>
<keyword evidence="2" id="KW-0732">Signal</keyword>
<evidence type="ECO:0000313" key="3">
    <source>
        <dbReference type="EMBL" id="QFQ94959.1"/>
    </source>
</evidence>
<dbReference type="PROSITE" id="PS51257">
    <property type="entry name" value="PROKAR_LIPOPROTEIN"/>
    <property type="match status" value="1"/>
</dbReference>
<feature type="region of interest" description="Disordered" evidence="1">
    <location>
        <begin position="157"/>
        <end position="178"/>
    </location>
</feature>
<dbReference type="Proteomes" id="UP000327294">
    <property type="component" value="Chromosome"/>
</dbReference>
<evidence type="ECO:0000256" key="2">
    <source>
        <dbReference type="SAM" id="SignalP"/>
    </source>
</evidence>
<sequence>MSRIRFPVTLPALALAAAALVSGCSADGDASGASAPELGEVPRVRGSADIPDLPLDAYVLTKEQYQSYLKAQRLLIRECMSRFGFDFRALDVVLDPEKVPDLRPDKTRYYFLVDANSAAASGYRAPDRTPSGGNDEGSGEDTTPTAAERAVLAGSNAGKQVAGERVPKGGCQGEANRATLGEDGTATFMKLPNERVAIRARVDADERVRDVFAEWSTCMDKSGYDYDDPMQANDDDRWKTPAPAGGAEIQVAKADVDCKRRTNVVGVWWAVQAAYEKQYIEKNAERMADVKHTVDAVLRNSGRLAGSGA</sequence>
<feature type="chain" id="PRO_5039673737" description="Lipoprotein" evidence="2">
    <location>
        <begin position="27"/>
        <end position="309"/>
    </location>
</feature>
<dbReference type="RefSeq" id="WP_152166494.1">
    <property type="nucleotide sequence ID" value="NZ_CP045096.1"/>
</dbReference>